<evidence type="ECO:0000256" key="2">
    <source>
        <dbReference type="ARBA" id="ARBA00022741"/>
    </source>
</evidence>
<reference evidence="9 10" key="1">
    <citation type="submission" date="2016-10" db="EMBL/GenBank/DDBJ databases">
        <authorList>
            <person name="de Groot N.N."/>
        </authorList>
    </citation>
    <scope>NUCLEOTIDE SEQUENCE [LARGE SCALE GENOMIC DNA]</scope>
    <source>
        <strain evidence="9 10">DSM 44637</strain>
    </source>
</reference>
<evidence type="ECO:0000256" key="3">
    <source>
        <dbReference type="ARBA" id="ARBA00022801"/>
    </source>
</evidence>
<proteinExistence type="inferred from homology"/>
<keyword evidence="5" id="KW-0067">ATP-binding</keyword>
<evidence type="ECO:0000256" key="5">
    <source>
        <dbReference type="ARBA" id="ARBA00022840"/>
    </source>
</evidence>
<dbReference type="PANTHER" id="PTHR43788">
    <property type="entry name" value="DNA2/NAM7 HELICASE FAMILY MEMBER"/>
    <property type="match status" value="1"/>
</dbReference>
<dbReference type="STRING" id="112413.SAMN05421854_102926"/>
<dbReference type="InterPro" id="IPR027417">
    <property type="entry name" value="P-loop_NTPase"/>
</dbReference>
<name>A0A1I5J4J9_9PSEU</name>
<gene>
    <name evidence="9" type="ORF">SAMN05421854_102926</name>
</gene>
<organism evidence="9 10">
    <name type="scientific">Amycolatopsis rubida</name>
    <dbReference type="NCBI Taxonomy" id="112413"/>
    <lineage>
        <taxon>Bacteria</taxon>
        <taxon>Bacillati</taxon>
        <taxon>Actinomycetota</taxon>
        <taxon>Actinomycetes</taxon>
        <taxon>Pseudonocardiales</taxon>
        <taxon>Pseudonocardiaceae</taxon>
        <taxon>Amycolatopsis</taxon>
    </lineage>
</organism>
<evidence type="ECO:0000256" key="1">
    <source>
        <dbReference type="ARBA" id="ARBA00007913"/>
    </source>
</evidence>
<evidence type="ECO:0000256" key="4">
    <source>
        <dbReference type="ARBA" id="ARBA00022806"/>
    </source>
</evidence>
<evidence type="ECO:0000256" key="6">
    <source>
        <dbReference type="SAM" id="Coils"/>
    </source>
</evidence>
<dbReference type="Gene3D" id="3.40.50.300">
    <property type="entry name" value="P-loop containing nucleotide triphosphate hydrolases"/>
    <property type="match status" value="3"/>
</dbReference>
<keyword evidence="3" id="KW-0378">Hydrolase</keyword>
<evidence type="ECO:0000259" key="7">
    <source>
        <dbReference type="Pfam" id="PF13086"/>
    </source>
</evidence>
<dbReference type="InterPro" id="IPR050534">
    <property type="entry name" value="Coronavir_polyprotein_1ab"/>
</dbReference>
<dbReference type="InterPro" id="IPR041679">
    <property type="entry name" value="DNA2/NAM7-like_C"/>
</dbReference>
<dbReference type="GO" id="GO:0016787">
    <property type="term" value="F:hydrolase activity"/>
    <property type="evidence" value="ECO:0007669"/>
    <property type="project" value="UniProtKB-KW"/>
</dbReference>
<comment type="similarity">
    <text evidence="1">Belongs to the DNA2/NAM7 helicase family.</text>
</comment>
<evidence type="ECO:0000313" key="10">
    <source>
        <dbReference type="Proteomes" id="UP000199137"/>
    </source>
</evidence>
<dbReference type="GO" id="GO:0005524">
    <property type="term" value="F:ATP binding"/>
    <property type="evidence" value="ECO:0007669"/>
    <property type="project" value="UniProtKB-KW"/>
</dbReference>
<dbReference type="EMBL" id="FOWC01000002">
    <property type="protein sequence ID" value="SFO67667.1"/>
    <property type="molecule type" value="Genomic_DNA"/>
</dbReference>
<dbReference type="PANTHER" id="PTHR43788:SF8">
    <property type="entry name" value="DNA-BINDING PROTEIN SMUBP-2"/>
    <property type="match status" value="1"/>
</dbReference>
<keyword evidence="2" id="KW-0547">Nucleotide-binding</keyword>
<dbReference type="AlphaFoldDB" id="A0A1I5J4J9"/>
<dbReference type="Pfam" id="PF13086">
    <property type="entry name" value="AAA_11"/>
    <property type="match status" value="1"/>
</dbReference>
<dbReference type="InterPro" id="IPR041677">
    <property type="entry name" value="DNA2/NAM7_AAA_11"/>
</dbReference>
<keyword evidence="6" id="KW-0175">Coiled coil</keyword>
<evidence type="ECO:0000313" key="9">
    <source>
        <dbReference type="EMBL" id="SFO67667.1"/>
    </source>
</evidence>
<accession>A0A1I5J4J9</accession>
<keyword evidence="4" id="KW-0347">Helicase</keyword>
<dbReference type="Proteomes" id="UP000199137">
    <property type="component" value="Unassembled WGS sequence"/>
</dbReference>
<dbReference type="GO" id="GO:0043139">
    <property type="term" value="F:5'-3' DNA helicase activity"/>
    <property type="evidence" value="ECO:0007669"/>
    <property type="project" value="TreeGrafter"/>
</dbReference>
<feature type="domain" description="DNA2/NAM7 helicase helicase" evidence="7">
    <location>
        <begin position="819"/>
        <end position="886"/>
    </location>
</feature>
<protein>
    <submittedName>
        <fullName evidence="9">Part of AAA domain-containing protein</fullName>
    </submittedName>
</protein>
<feature type="domain" description="DNA2/NAM7 helicase-like C-terminal" evidence="8">
    <location>
        <begin position="991"/>
        <end position="1104"/>
    </location>
</feature>
<dbReference type="SUPFAM" id="SSF52540">
    <property type="entry name" value="P-loop containing nucleoside triphosphate hydrolases"/>
    <property type="match status" value="1"/>
</dbReference>
<sequence>MQENVRAAHLLQFWRTVEMFGPQNIPDLTSPRSMAKTEYLVCDVEPGQPAPWEAGHPLSQARLPHDKTWQFVVYGALYDVSSVHAELSAQFGKEDTPEERRKDGTTAVYAFTVDSEGTLIEDSPVLSACAWAISRLKSPGPRDPKWLDGFDDESGSFAEQLNRLSPKKKPGGKLAAAVAGQVKEAAHEAAAAGAKATGSAVKTAVAAGATSLAGPVVGPVVGGIAGATAGAFAERLLTPPGAKKAADETEQDREPRVELTSRTLHAFTRELVTALGLKDSLHATGIRVKCYQISRRNAGRADDQDFLNSSIAGDLGLLGKEVRAGHRGEALRAFLSEEPSAAGSDRVDLREQPGALLAGVEPAAIPGGRWPSAYPLVTGQQFAVDWIMAGPDAGLFAVNGPPGTGKTTMLRDVLAGIVVKRARLLSRLGTPSDAYTEPRESVRPYSSPVRALRPELTGFEIVVATASNDAAANITQEMPALSAVKGVEEEAVAADYFTELGSHVLGKPAWGLVAAMLGKMEHRRDFANKFWWSAHTKSKAEASAAGEVLGMKGQLKEVRSAPEQFDGWEGAVKAFAEADAAVRDLTTARQAAAASLGEHARCTQAVAWTTERLRQSHTYCGQLGEAARQTEELRARSAQSLNEADQRIRGWLDCRPSFWTSVLTFFRASREWRTAYREAIKARIAADQTYQQHAGAAARLADELRQAQQNHARLAAEHAAAEQALARVRGQVDAACARWPGVVPFGPAIAGDEQLQLCAPWADPEFIAARTRLFLRALALHKAFLCSTAEQTDVNLAAVVQLIQGKAKVGPRTALAAWQTLFLAVPVVSTTFASLPRLFSDLGSESLGWLFVDEAGQATPQQVAGGIWRCRRAVLVGDPLQLEPIVTLPVPAQHALRRYHGVAEQWSPAALSAQQVADCHARYGTWVPAPAGDEKVWVGAPLRVHRRCDYPMFHISNTVAYGGDLMIYGTPERPEFPGRNEWLDVRSDQAKDHWIPAEGTALIALLNTLTGHGTAPQDIRVVSPFTDVVRGVKTCVADAFADAFPARNIGTVHTVQGQESDVVVLVLGSAPNRSGARQWAAEKPNLLNVAVSRAKRRFYVIGNRERWKDLPHFTVLAAQLAVAEPVR</sequence>
<dbReference type="Pfam" id="PF13087">
    <property type="entry name" value="AAA_12"/>
    <property type="match status" value="1"/>
</dbReference>
<feature type="coiled-coil region" evidence="6">
    <location>
        <begin position="690"/>
        <end position="724"/>
    </location>
</feature>
<evidence type="ECO:0000259" key="8">
    <source>
        <dbReference type="Pfam" id="PF13087"/>
    </source>
</evidence>